<organism evidence="4">
    <name type="scientific">viral metagenome</name>
    <dbReference type="NCBI Taxonomy" id="1070528"/>
    <lineage>
        <taxon>unclassified sequences</taxon>
        <taxon>metagenomes</taxon>
        <taxon>organismal metagenomes</taxon>
    </lineage>
</organism>
<feature type="domain" description="Major capsid protein N-terminal" evidence="3">
    <location>
        <begin position="25"/>
        <end position="217"/>
    </location>
</feature>
<evidence type="ECO:0008006" key="5">
    <source>
        <dbReference type="Google" id="ProtNLM"/>
    </source>
</evidence>
<evidence type="ECO:0000256" key="1">
    <source>
        <dbReference type="SAM" id="Coils"/>
    </source>
</evidence>
<feature type="domain" description="Major capsid protein C-terminal" evidence="2">
    <location>
        <begin position="220"/>
        <end position="326"/>
    </location>
</feature>
<dbReference type="SUPFAM" id="SSF49749">
    <property type="entry name" value="Group II dsDNA viruses VP"/>
    <property type="match status" value="4"/>
</dbReference>
<dbReference type="InterPro" id="IPR038519">
    <property type="entry name" value="MCP_C_sf"/>
</dbReference>
<keyword evidence="1" id="KW-0175">Coiled coil</keyword>
<dbReference type="EMBL" id="MN740277">
    <property type="protein sequence ID" value="QHT97447.1"/>
    <property type="molecule type" value="Genomic_DNA"/>
</dbReference>
<dbReference type="InterPro" id="IPR016112">
    <property type="entry name" value="VP_dsDNA_II"/>
</dbReference>
<evidence type="ECO:0000313" key="4">
    <source>
        <dbReference type="EMBL" id="QHT97447.1"/>
    </source>
</evidence>
<accession>A0A6C0J0G1</accession>
<dbReference type="InterPro" id="IPR007542">
    <property type="entry name" value="MCP_C"/>
</dbReference>
<evidence type="ECO:0000259" key="2">
    <source>
        <dbReference type="Pfam" id="PF04451"/>
    </source>
</evidence>
<protein>
    <recommendedName>
        <fullName evidence="5">Major capsid protein N-terminal domain-containing protein</fullName>
    </recommendedName>
</protein>
<dbReference type="Pfam" id="PF04451">
    <property type="entry name" value="Capsid_NCLDV"/>
    <property type="match status" value="2"/>
</dbReference>
<dbReference type="GO" id="GO:0005198">
    <property type="term" value="F:structural molecule activity"/>
    <property type="evidence" value="ECO:0007669"/>
    <property type="project" value="InterPro"/>
</dbReference>
<dbReference type="Gene3D" id="2.70.9.20">
    <property type="entry name" value="Major capsid protein Vp54"/>
    <property type="match status" value="2"/>
</dbReference>
<dbReference type="Gene3D" id="2.70.9.10">
    <property type="entry name" value="Adenovirus Type 2 Hexon, domain 4"/>
    <property type="match status" value="1"/>
</dbReference>
<sequence length="527" mass="59850">MGGGLMQLVAYGAQDIYLTGNPQITFFKVVYRRHTNFAIEAIEQTFNGSADFGSKVVCTISRNGDLVSNMYLEIDLENGNPVNGSVRNGHKLINYIEVEIGGQTIDKHYGEWLDIWTQLSSNEAQLSKQTNMLSGNLRSSDSENTSKIYVPLQFWFNKNPGLALPLIALQYHEVKISIEFNKKNHIKASTLSGVRQGLNDDCKLSNLCLFCDYIFLDTDERRRFAQVSHEYLIDQVQTTGTSSYAGSTNKINLNLDFNHPVKELVWVVQNSELHGTFDYSASWDNNIWNPTTEFVSNAKLQLNGQDRFRAREGSYFRIVQPSQHHTGGHRQPLDLQNLNLVNLITNANDAEVDLFSKEFGHINAYSFALRPEEHQPSGTCNFSRIDNALLNMELNSGHVVKVVGEKNSEDIDAKDALNNLLKLSKEMNETSDRDHSIVLCWTFYNNLKICWEKELKDLEINKLRLEDLVNLITNQSENTLDEIIETDMLDNNNVFLEKSNDKNVRVYATNYNVLRIMSGMGGLAYSN</sequence>
<reference evidence="4" key="1">
    <citation type="journal article" date="2020" name="Nature">
        <title>Giant virus diversity and host interactions through global metagenomics.</title>
        <authorList>
            <person name="Schulz F."/>
            <person name="Roux S."/>
            <person name="Paez-Espino D."/>
            <person name="Jungbluth S."/>
            <person name="Walsh D.A."/>
            <person name="Denef V.J."/>
            <person name="McMahon K.D."/>
            <person name="Konstantinidis K.T."/>
            <person name="Eloe-Fadrosh E.A."/>
            <person name="Kyrpides N.C."/>
            <person name="Woyke T."/>
        </authorList>
    </citation>
    <scope>NUCLEOTIDE SEQUENCE</scope>
    <source>
        <strain evidence="4">GVMAG-M-3300025138-11</strain>
    </source>
</reference>
<name>A0A6C0J0G1_9ZZZZ</name>
<dbReference type="AlphaFoldDB" id="A0A6C0J0G1"/>
<dbReference type="Pfam" id="PF16903">
    <property type="entry name" value="Capsid_N"/>
    <property type="match status" value="1"/>
</dbReference>
<evidence type="ECO:0000259" key="3">
    <source>
        <dbReference type="Pfam" id="PF16903"/>
    </source>
</evidence>
<dbReference type="InterPro" id="IPR031654">
    <property type="entry name" value="Capsid_N"/>
</dbReference>
<feature type="coiled-coil region" evidence="1">
    <location>
        <begin position="413"/>
        <end position="475"/>
    </location>
</feature>
<proteinExistence type="predicted"/>
<feature type="domain" description="Major capsid protein C-terminal" evidence="2">
    <location>
        <begin position="362"/>
        <end position="412"/>
    </location>
</feature>